<dbReference type="PANTHER" id="PTHR10237:SF14">
    <property type="entry name" value="MYND-TYPE DOMAIN-CONTAINING PROTEIN"/>
    <property type="match status" value="1"/>
</dbReference>
<dbReference type="GO" id="GO:0000981">
    <property type="term" value="F:DNA-binding transcription factor activity, RNA polymerase II-specific"/>
    <property type="evidence" value="ECO:0007669"/>
    <property type="project" value="TreeGrafter"/>
</dbReference>
<name>A0A3N4IDB6_ASCIM</name>
<dbReference type="Gene3D" id="6.10.140.2220">
    <property type="match status" value="1"/>
</dbReference>
<organism evidence="7 8">
    <name type="scientific">Ascobolus immersus RN42</name>
    <dbReference type="NCBI Taxonomy" id="1160509"/>
    <lineage>
        <taxon>Eukaryota</taxon>
        <taxon>Fungi</taxon>
        <taxon>Dikarya</taxon>
        <taxon>Ascomycota</taxon>
        <taxon>Pezizomycotina</taxon>
        <taxon>Pezizomycetes</taxon>
        <taxon>Pezizales</taxon>
        <taxon>Ascobolaceae</taxon>
        <taxon>Ascobolus</taxon>
    </lineage>
</organism>
<keyword evidence="1" id="KW-0479">Metal-binding</keyword>
<evidence type="ECO:0000313" key="7">
    <source>
        <dbReference type="EMBL" id="RPA82221.1"/>
    </source>
</evidence>
<dbReference type="OrthoDB" id="437457at2759"/>
<feature type="domain" description="MYND-type" evidence="6">
    <location>
        <begin position="20"/>
        <end position="57"/>
    </location>
</feature>
<evidence type="ECO:0000256" key="4">
    <source>
        <dbReference type="PROSITE-ProRule" id="PRU00134"/>
    </source>
</evidence>
<sequence length="289" mass="33066">MAELDRLFIPPITRVHIEACLECKKMVPTKKCSGCKKTWYCSRECQKKAWPEHRQECLDFAKYKAAGVDEEPKPSASSSSTPSREGRPVTTDLITGRPIFFQGEQFTYRKPADDDLHPVHYFGIIGNPYVKAESECFRTICRMNEADVKTLAIRGSDPALVHKRNTLIAEFSSTMSQMFVYRRSWNCIRCSKPTEHFEICGGVLDLDDSDAPEGSQWKVLPAFYQYIIPSCKTEVCIRKTKVLVNEKFAGSLVARKEMKSSHLMGSLKHWEWVEDRRISREVLAKAQGR</sequence>
<proteinExistence type="predicted"/>
<dbReference type="Proteomes" id="UP000275078">
    <property type="component" value="Unassembled WGS sequence"/>
</dbReference>
<dbReference type="PANTHER" id="PTHR10237">
    <property type="entry name" value="DEFORMED EPIDERMAL AUTOREGULATORY FACTOR 1 HOMOLOG SUPPRESSIN"/>
    <property type="match status" value="1"/>
</dbReference>
<dbReference type="AlphaFoldDB" id="A0A3N4IDB6"/>
<keyword evidence="2 4" id="KW-0863">Zinc-finger</keyword>
<evidence type="ECO:0000313" key="8">
    <source>
        <dbReference type="Proteomes" id="UP000275078"/>
    </source>
</evidence>
<dbReference type="Pfam" id="PF01753">
    <property type="entry name" value="zf-MYND"/>
    <property type="match status" value="1"/>
</dbReference>
<evidence type="ECO:0000256" key="5">
    <source>
        <dbReference type="SAM" id="MobiDB-lite"/>
    </source>
</evidence>
<dbReference type="SUPFAM" id="SSF144232">
    <property type="entry name" value="HIT/MYND zinc finger-like"/>
    <property type="match status" value="1"/>
</dbReference>
<dbReference type="GO" id="GO:0005634">
    <property type="term" value="C:nucleus"/>
    <property type="evidence" value="ECO:0007669"/>
    <property type="project" value="TreeGrafter"/>
</dbReference>
<dbReference type="InterPro" id="IPR024119">
    <property type="entry name" value="TF_DEAF-1"/>
</dbReference>
<feature type="compositionally biased region" description="Low complexity" evidence="5">
    <location>
        <begin position="74"/>
        <end position="83"/>
    </location>
</feature>
<keyword evidence="8" id="KW-1185">Reference proteome</keyword>
<evidence type="ECO:0000256" key="2">
    <source>
        <dbReference type="ARBA" id="ARBA00022771"/>
    </source>
</evidence>
<dbReference type="GO" id="GO:0008270">
    <property type="term" value="F:zinc ion binding"/>
    <property type="evidence" value="ECO:0007669"/>
    <property type="project" value="UniProtKB-KW"/>
</dbReference>
<evidence type="ECO:0000256" key="1">
    <source>
        <dbReference type="ARBA" id="ARBA00022723"/>
    </source>
</evidence>
<dbReference type="PROSITE" id="PS50865">
    <property type="entry name" value="ZF_MYND_2"/>
    <property type="match status" value="1"/>
</dbReference>
<reference evidence="7 8" key="1">
    <citation type="journal article" date="2018" name="Nat. Ecol. Evol.">
        <title>Pezizomycetes genomes reveal the molecular basis of ectomycorrhizal truffle lifestyle.</title>
        <authorList>
            <person name="Murat C."/>
            <person name="Payen T."/>
            <person name="Noel B."/>
            <person name="Kuo A."/>
            <person name="Morin E."/>
            <person name="Chen J."/>
            <person name="Kohler A."/>
            <person name="Krizsan K."/>
            <person name="Balestrini R."/>
            <person name="Da Silva C."/>
            <person name="Montanini B."/>
            <person name="Hainaut M."/>
            <person name="Levati E."/>
            <person name="Barry K.W."/>
            <person name="Belfiori B."/>
            <person name="Cichocki N."/>
            <person name="Clum A."/>
            <person name="Dockter R.B."/>
            <person name="Fauchery L."/>
            <person name="Guy J."/>
            <person name="Iotti M."/>
            <person name="Le Tacon F."/>
            <person name="Lindquist E.A."/>
            <person name="Lipzen A."/>
            <person name="Malagnac F."/>
            <person name="Mello A."/>
            <person name="Molinier V."/>
            <person name="Miyauchi S."/>
            <person name="Poulain J."/>
            <person name="Riccioni C."/>
            <person name="Rubini A."/>
            <person name="Sitrit Y."/>
            <person name="Splivallo R."/>
            <person name="Traeger S."/>
            <person name="Wang M."/>
            <person name="Zifcakova L."/>
            <person name="Wipf D."/>
            <person name="Zambonelli A."/>
            <person name="Paolocci F."/>
            <person name="Nowrousian M."/>
            <person name="Ottonello S."/>
            <person name="Baldrian P."/>
            <person name="Spatafora J.W."/>
            <person name="Henrissat B."/>
            <person name="Nagy L.G."/>
            <person name="Aury J.M."/>
            <person name="Wincker P."/>
            <person name="Grigoriev I.V."/>
            <person name="Bonfante P."/>
            <person name="Martin F.M."/>
        </authorList>
    </citation>
    <scope>NUCLEOTIDE SEQUENCE [LARGE SCALE GENOMIC DNA]</scope>
    <source>
        <strain evidence="7 8">RN42</strain>
    </source>
</reference>
<evidence type="ECO:0000259" key="6">
    <source>
        <dbReference type="PROSITE" id="PS50865"/>
    </source>
</evidence>
<feature type="region of interest" description="Disordered" evidence="5">
    <location>
        <begin position="68"/>
        <end position="90"/>
    </location>
</feature>
<dbReference type="EMBL" id="ML119673">
    <property type="protein sequence ID" value="RPA82221.1"/>
    <property type="molecule type" value="Genomic_DNA"/>
</dbReference>
<keyword evidence="3" id="KW-0862">Zinc</keyword>
<accession>A0A3N4IDB6</accession>
<gene>
    <name evidence="7" type="ORF">BJ508DRAFT_93267</name>
</gene>
<protein>
    <recommendedName>
        <fullName evidence="6">MYND-type domain-containing protein</fullName>
    </recommendedName>
</protein>
<dbReference type="InterPro" id="IPR002893">
    <property type="entry name" value="Znf_MYND"/>
</dbReference>
<evidence type="ECO:0000256" key="3">
    <source>
        <dbReference type="ARBA" id="ARBA00022833"/>
    </source>
</evidence>